<dbReference type="Pfam" id="PF00149">
    <property type="entry name" value="Metallophos"/>
    <property type="match status" value="1"/>
</dbReference>
<accession>A0A517NLZ5</accession>
<evidence type="ECO:0000256" key="1">
    <source>
        <dbReference type="ARBA" id="ARBA00022723"/>
    </source>
</evidence>
<keyword evidence="2 5" id="KW-0378">Hydrolase</keyword>
<dbReference type="GO" id="GO:0016020">
    <property type="term" value="C:membrane"/>
    <property type="evidence" value="ECO:0007669"/>
    <property type="project" value="GOC"/>
</dbReference>
<keyword evidence="6" id="KW-1185">Reference proteome</keyword>
<evidence type="ECO:0000259" key="4">
    <source>
        <dbReference type="Pfam" id="PF00149"/>
    </source>
</evidence>
<dbReference type="PANTHER" id="PTHR31302">
    <property type="entry name" value="TRANSMEMBRANE PROTEIN WITH METALLOPHOSPHOESTERASE DOMAIN-RELATED"/>
    <property type="match status" value="1"/>
</dbReference>
<dbReference type="PANTHER" id="PTHR31302:SF31">
    <property type="entry name" value="PHOSPHODIESTERASE YAEI"/>
    <property type="match status" value="1"/>
</dbReference>
<feature type="transmembrane region" description="Helical" evidence="3">
    <location>
        <begin position="81"/>
        <end position="103"/>
    </location>
</feature>
<keyword evidence="1" id="KW-0479">Metal-binding</keyword>
<dbReference type="EMBL" id="CP036526">
    <property type="protein sequence ID" value="QDT08151.1"/>
    <property type="molecule type" value="Genomic_DNA"/>
</dbReference>
<dbReference type="AlphaFoldDB" id="A0A517NLZ5"/>
<dbReference type="EC" id="3.1.-.-" evidence="5"/>
<protein>
    <submittedName>
        <fullName evidence="5">Putative metallophosphoesterase</fullName>
        <ecNumber evidence="5">3.1.-.-</ecNumber>
    </submittedName>
</protein>
<dbReference type="CDD" id="cd07385">
    <property type="entry name" value="MPP_YkuE_C"/>
    <property type="match status" value="1"/>
</dbReference>
<dbReference type="GO" id="GO:0009245">
    <property type="term" value="P:lipid A biosynthetic process"/>
    <property type="evidence" value="ECO:0007669"/>
    <property type="project" value="TreeGrafter"/>
</dbReference>
<evidence type="ECO:0000313" key="5">
    <source>
        <dbReference type="EMBL" id="QDT08151.1"/>
    </source>
</evidence>
<dbReference type="InterPro" id="IPR051158">
    <property type="entry name" value="Metallophosphoesterase_sf"/>
</dbReference>
<dbReference type="GO" id="GO:0046872">
    <property type="term" value="F:metal ion binding"/>
    <property type="evidence" value="ECO:0007669"/>
    <property type="project" value="UniProtKB-KW"/>
</dbReference>
<evidence type="ECO:0000256" key="2">
    <source>
        <dbReference type="ARBA" id="ARBA00022801"/>
    </source>
</evidence>
<dbReference type="RefSeq" id="WP_145415744.1">
    <property type="nucleotide sequence ID" value="NZ_CP036526.1"/>
</dbReference>
<organism evidence="5 6">
    <name type="scientific">Stieleria marina</name>
    <dbReference type="NCBI Taxonomy" id="1930275"/>
    <lineage>
        <taxon>Bacteria</taxon>
        <taxon>Pseudomonadati</taxon>
        <taxon>Planctomycetota</taxon>
        <taxon>Planctomycetia</taxon>
        <taxon>Pirellulales</taxon>
        <taxon>Pirellulaceae</taxon>
        <taxon>Stieleria</taxon>
    </lineage>
</organism>
<feature type="transmembrane region" description="Helical" evidence="3">
    <location>
        <begin position="6"/>
        <end position="29"/>
    </location>
</feature>
<dbReference type="Gene3D" id="3.60.21.10">
    <property type="match status" value="1"/>
</dbReference>
<keyword evidence="3" id="KW-0472">Membrane</keyword>
<dbReference type="Proteomes" id="UP000319817">
    <property type="component" value="Chromosome"/>
</dbReference>
<reference evidence="5 6" key="1">
    <citation type="submission" date="2019-02" db="EMBL/GenBank/DDBJ databases">
        <title>Deep-cultivation of Planctomycetes and their phenomic and genomic characterization uncovers novel biology.</title>
        <authorList>
            <person name="Wiegand S."/>
            <person name="Jogler M."/>
            <person name="Boedeker C."/>
            <person name="Pinto D."/>
            <person name="Vollmers J."/>
            <person name="Rivas-Marin E."/>
            <person name="Kohn T."/>
            <person name="Peeters S.H."/>
            <person name="Heuer A."/>
            <person name="Rast P."/>
            <person name="Oberbeckmann S."/>
            <person name="Bunk B."/>
            <person name="Jeske O."/>
            <person name="Meyerdierks A."/>
            <person name="Storesund J.E."/>
            <person name="Kallscheuer N."/>
            <person name="Luecker S."/>
            <person name="Lage O.M."/>
            <person name="Pohl T."/>
            <person name="Merkel B.J."/>
            <person name="Hornburger P."/>
            <person name="Mueller R.-W."/>
            <person name="Bruemmer F."/>
            <person name="Labrenz M."/>
            <person name="Spormann A.M."/>
            <person name="Op den Camp H."/>
            <person name="Overmann J."/>
            <person name="Amann R."/>
            <person name="Jetten M.S.M."/>
            <person name="Mascher T."/>
            <person name="Medema M.H."/>
            <person name="Devos D.P."/>
            <person name="Kaster A.-K."/>
            <person name="Ovreas L."/>
            <person name="Rohde M."/>
            <person name="Galperin M.Y."/>
            <person name="Jogler C."/>
        </authorList>
    </citation>
    <scope>NUCLEOTIDE SEQUENCE [LARGE SCALE GENOMIC DNA]</scope>
    <source>
        <strain evidence="5 6">K23_9</strain>
    </source>
</reference>
<keyword evidence="3" id="KW-0812">Transmembrane</keyword>
<dbReference type="InterPro" id="IPR029052">
    <property type="entry name" value="Metallo-depent_PP-like"/>
</dbReference>
<dbReference type="InterPro" id="IPR004843">
    <property type="entry name" value="Calcineurin-like_PHP"/>
</dbReference>
<keyword evidence="3" id="KW-1133">Transmembrane helix</keyword>
<dbReference type="GO" id="GO:0008758">
    <property type="term" value="F:UDP-2,3-diacylglucosamine hydrolase activity"/>
    <property type="evidence" value="ECO:0007669"/>
    <property type="project" value="TreeGrafter"/>
</dbReference>
<sequence>MADRIFWWSILAACLIGHLGIHVAIYNRLNGFGIRRRVLKAIEYGFAFTTLLIPLAMAWVFRDALTDLVLGRPENLPIPAILMSYGMACLLCWIVFGLPWLAWRPILGLEWVKTQRDIEVVDIRNHVDHTLPLTNKCRFAEQMPLNQIFELSIEQIQLPVAGLPAKLDGYRLAQFSDVHLTGHIHRDFCKYVVERATEWQPNLMALSGDIIDSHHCVDWLTDIFSGARATDGCYFILGNHDTRIASPDETRAAMSSAGWIDVGQEPTTKRLADVESEIIGNESPWFPVANIPRQSSAFRLLLSHSPDQFPWARKHNVHLMLAGHTHGGQGRLPLVGPILSPSFHGSRWASGDFYKPPTTLHVSRGVCGTHLLRINCRPQLSLLTLRSA</sequence>
<name>A0A517NLZ5_9BACT</name>
<feature type="transmembrane region" description="Helical" evidence="3">
    <location>
        <begin position="41"/>
        <end position="61"/>
    </location>
</feature>
<dbReference type="OrthoDB" id="9780884at2"/>
<dbReference type="SUPFAM" id="SSF56300">
    <property type="entry name" value="Metallo-dependent phosphatases"/>
    <property type="match status" value="1"/>
</dbReference>
<evidence type="ECO:0000256" key="3">
    <source>
        <dbReference type="SAM" id="Phobius"/>
    </source>
</evidence>
<proteinExistence type="predicted"/>
<gene>
    <name evidence="5" type="ORF">K239x_00830</name>
</gene>
<feature type="domain" description="Calcineurin-like phosphoesterase" evidence="4">
    <location>
        <begin position="171"/>
        <end position="327"/>
    </location>
</feature>
<evidence type="ECO:0000313" key="6">
    <source>
        <dbReference type="Proteomes" id="UP000319817"/>
    </source>
</evidence>